<sequence length="51" mass="6015">MEMIGLQIQNFMQKAEETESSISELFRVIGGEKTLIEEWGDLFMKTYISRR</sequence>
<protein>
    <submittedName>
        <fullName evidence="1">Uncharacterized protein</fullName>
    </submittedName>
</protein>
<organism evidence="1">
    <name type="scientific">Solanum lycopersicum</name>
    <name type="common">Tomato</name>
    <name type="synonym">Lycopersicon esculentum</name>
    <dbReference type="NCBI Taxonomy" id="4081"/>
    <lineage>
        <taxon>Eukaryota</taxon>
        <taxon>Viridiplantae</taxon>
        <taxon>Streptophyta</taxon>
        <taxon>Embryophyta</taxon>
        <taxon>Tracheophyta</taxon>
        <taxon>Spermatophyta</taxon>
        <taxon>Magnoliopsida</taxon>
        <taxon>eudicotyledons</taxon>
        <taxon>Gunneridae</taxon>
        <taxon>Pentapetalae</taxon>
        <taxon>asterids</taxon>
        <taxon>lamiids</taxon>
        <taxon>Solanales</taxon>
        <taxon>Solanaceae</taxon>
        <taxon>Solanoideae</taxon>
        <taxon>Solaneae</taxon>
        <taxon>Solanum</taxon>
        <taxon>Solanum subgen. Lycopersicon</taxon>
    </lineage>
</organism>
<evidence type="ECO:0000313" key="2">
    <source>
        <dbReference type="Proteomes" id="UP000004994"/>
    </source>
</evidence>
<accession>A0A3Q7J6L5</accession>
<keyword evidence="2" id="KW-1185">Reference proteome</keyword>
<dbReference type="EnsemblPlants" id="Solyc12g019770.1.1">
    <property type="protein sequence ID" value="Solyc12g019770.1.1.1"/>
    <property type="gene ID" value="Solyc12g019770.1"/>
</dbReference>
<proteinExistence type="predicted"/>
<dbReference type="Gramene" id="Solyc12g019770.1.1">
    <property type="protein sequence ID" value="Solyc12g019770.1.1.1"/>
    <property type="gene ID" value="Solyc12g019770.1"/>
</dbReference>
<dbReference type="Proteomes" id="UP000004994">
    <property type="component" value="Chromosome 12"/>
</dbReference>
<dbReference type="PaxDb" id="4081-Solyc12g019770.1.1"/>
<dbReference type="AlphaFoldDB" id="A0A3Q7J6L5"/>
<name>A0A3Q7J6L5_SOLLC</name>
<dbReference type="InParanoid" id="A0A3Q7J6L5"/>
<reference evidence="1" key="1">
    <citation type="journal article" date="2012" name="Nature">
        <title>The tomato genome sequence provides insights into fleshy fruit evolution.</title>
        <authorList>
            <consortium name="Tomato Genome Consortium"/>
        </authorList>
    </citation>
    <scope>NUCLEOTIDE SEQUENCE [LARGE SCALE GENOMIC DNA]</scope>
    <source>
        <strain evidence="1">cv. Heinz 1706</strain>
    </source>
</reference>
<reference evidence="1" key="2">
    <citation type="submission" date="2019-01" db="UniProtKB">
        <authorList>
            <consortium name="EnsemblPlants"/>
        </authorList>
    </citation>
    <scope>IDENTIFICATION</scope>
    <source>
        <strain evidence="1">cv. Heinz 1706</strain>
    </source>
</reference>
<evidence type="ECO:0000313" key="1">
    <source>
        <dbReference type="EnsemblPlants" id="Solyc12g019770.1.1.1"/>
    </source>
</evidence>